<dbReference type="EMBL" id="JACXZA010000007">
    <property type="protein sequence ID" value="MBD3922013.1"/>
    <property type="molecule type" value="Genomic_DNA"/>
</dbReference>
<dbReference type="RefSeq" id="WP_191206306.1">
    <property type="nucleotide sequence ID" value="NZ_JACXZA010000007.1"/>
</dbReference>
<reference evidence="2 3" key="1">
    <citation type="submission" date="2020-09" db="EMBL/GenBank/DDBJ databases">
        <title>Paenibacillus sp. strain PR3 16S rRNA gene Genome sequencing and assembly.</title>
        <authorList>
            <person name="Kim J."/>
        </authorList>
    </citation>
    <scope>NUCLEOTIDE SEQUENCE [LARGE SCALE GENOMIC DNA]</scope>
    <source>
        <strain evidence="2 3">PR3</strain>
    </source>
</reference>
<accession>A0ABR8N1F3</accession>
<name>A0ABR8N1F3_9BACL</name>
<feature type="transmembrane region" description="Helical" evidence="1">
    <location>
        <begin position="48"/>
        <end position="65"/>
    </location>
</feature>
<evidence type="ECO:0000313" key="2">
    <source>
        <dbReference type="EMBL" id="MBD3922013.1"/>
    </source>
</evidence>
<dbReference type="Proteomes" id="UP000609346">
    <property type="component" value="Unassembled WGS sequence"/>
</dbReference>
<evidence type="ECO:0008006" key="4">
    <source>
        <dbReference type="Google" id="ProtNLM"/>
    </source>
</evidence>
<keyword evidence="3" id="KW-1185">Reference proteome</keyword>
<comment type="caution">
    <text evidence="2">The sequence shown here is derived from an EMBL/GenBank/DDBJ whole genome shotgun (WGS) entry which is preliminary data.</text>
</comment>
<protein>
    <recommendedName>
        <fullName evidence="4">DUF5643 domain-containing protein</fullName>
    </recommendedName>
</protein>
<gene>
    <name evidence="2" type="ORF">H8B09_24845</name>
</gene>
<keyword evidence="1" id="KW-0812">Transmembrane</keyword>
<keyword evidence="1" id="KW-1133">Transmembrane helix</keyword>
<sequence>MNQPNPDWYGALQDNPLKEQTFTDQLASKITINAISSTRKTASIPRRLSFIGLAMACVLGLILFTNERETIKPTVTTSSTPADNSEWQQLVNQQSPGYDVLYVRDYSDKSTLVFSKRITKVTGIPVIARRNDPPGVQVITLRVDNFEPTMQQWQPWQWGGTVSTGFRVDKDGIFYERAEDKLITAGGGLETTTLFYGIVVDSDISEVRVTDGQGIQHSATIIPYQEGYTYWFAPLPFHRDEKYTVQGLDSHGNIITS</sequence>
<keyword evidence="1" id="KW-0472">Membrane</keyword>
<proteinExistence type="predicted"/>
<evidence type="ECO:0000256" key="1">
    <source>
        <dbReference type="SAM" id="Phobius"/>
    </source>
</evidence>
<evidence type="ECO:0000313" key="3">
    <source>
        <dbReference type="Proteomes" id="UP000609346"/>
    </source>
</evidence>
<organism evidence="2 3">
    <name type="scientific">Paenibacillus terricola</name>
    <dbReference type="NCBI Taxonomy" id="2763503"/>
    <lineage>
        <taxon>Bacteria</taxon>
        <taxon>Bacillati</taxon>
        <taxon>Bacillota</taxon>
        <taxon>Bacilli</taxon>
        <taxon>Bacillales</taxon>
        <taxon>Paenibacillaceae</taxon>
        <taxon>Paenibacillus</taxon>
    </lineage>
</organism>